<evidence type="ECO:0008006" key="4">
    <source>
        <dbReference type="Google" id="ProtNLM"/>
    </source>
</evidence>
<gene>
    <name evidence="2" type="ORF">DD235_16650</name>
</gene>
<keyword evidence="3" id="KW-1185">Reference proteome</keyword>
<name>A0A2V1JTA7_9BURK</name>
<sequence length="126" mass="14641">MKRFFYAFGFFCLLASLSGCLYGQCINGPCSLERKRMLNSIKPYSDYWVKDGMTQESRLRDWVDCGGQSNGNFSLDRSKRIPGESSETFRTRLEFDFQVCMIRHGYHYTGDCSSEYMRSRPLCGSR</sequence>
<dbReference type="PROSITE" id="PS51257">
    <property type="entry name" value="PROKAR_LIPOPROTEIN"/>
    <property type="match status" value="1"/>
</dbReference>
<dbReference type="EMBL" id="QETA01000015">
    <property type="protein sequence ID" value="PWF20772.1"/>
    <property type="molecule type" value="Genomic_DNA"/>
</dbReference>
<evidence type="ECO:0000313" key="2">
    <source>
        <dbReference type="EMBL" id="PWF20772.1"/>
    </source>
</evidence>
<organism evidence="2 3">
    <name type="scientific">Corticimicrobacter populi</name>
    <dbReference type="NCBI Taxonomy" id="2175229"/>
    <lineage>
        <taxon>Bacteria</taxon>
        <taxon>Pseudomonadati</taxon>
        <taxon>Pseudomonadota</taxon>
        <taxon>Betaproteobacteria</taxon>
        <taxon>Burkholderiales</taxon>
        <taxon>Alcaligenaceae</taxon>
        <taxon>Corticimicrobacter</taxon>
    </lineage>
</organism>
<evidence type="ECO:0000313" key="3">
    <source>
        <dbReference type="Proteomes" id="UP000245212"/>
    </source>
</evidence>
<dbReference type="Proteomes" id="UP000245212">
    <property type="component" value="Unassembled WGS sequence"/>
</dbReference>
<feature type="signal peptide" evidence="1">
    <location>
        <begin position="1"/>
        <end position="23"/>
    </location>
</feature>
<protein>
    <recommendedName>
        <fullName evidence="4">DUF2799 domain-containing protein</fullName>
    </recommendedName>
</protein>
<dbReference type="AlphaFoldDB" id="A0A2V1JTA7"/>
<comment type="caution">
    <text evidence="2">The sequence shown here is derived from an EMBL/GenBank/DDBJ whole genome shotgun (WGS) entry which is preliminary data.</text>
</comment>
<evidence type="ECO:0000256" key="1">
    <source>
        <dbReference type="SAM" id="SignalP"/>
    </source>
</evidence>
<feature type="chain" id="PRO_5016117482" description="DUF2799 domain-containing protein" evidence="1">
    <location>
        <begin position="24"/>
        <end position="126"/>
    </location>
</feature>
<accession>A0A2V1JTA7</accession>
<reference evidence="3" key="1">
    <citation type="submission" date="2018-05" db="EMBL/GenBank/DDBJ databases">
        <authorList>
            <person name="Li Y."/>
        </authorList>
    </citation>
    <scope>NUCLEOTIDE SEQUENCE [LARGE SCALE GENOMIC DNA]</scope>
    <source>
        <strain evidence="3">3d-2-2</strain>
    </source>
</reference>
<proteinExistence type="predicted"/>
<keyword evidence="1" id="KW-0732">Signal</keyword>